<sequence length="147" mass="15272">MSTTRTGVRRGIAVTVGAALLASLGLAGAQSAAAAEPSTVVATTQSPGYTEVGTWTTARDPSYGGIQPRYSRTEGDTASWQLEAPADSRYQLGTYYTESVDNGTQVSYSWTTSGVTAADRCSSTRPATAGRGTCSATSISTKARWSR</sequence>
<proteinExistence type="predicted"/>
<organism evidence="3 4">
    <name type="scientific">Homoserinibacter gongjuensis</name>
    <dbReference type="NCBI Taxonomy" id="1162968"/>
    <lineage>
        <taxon>Bacteria</taxon>
        <taxon>Bacillati</taxon>
        <taxon>Actinomycetota</taxon>
        <taxon>Actinomycetes</taxon>
        <taxon>Micrococcales</taxon>
        <taxon>Microbacteriaceae</taxon>
        <taxon>Homoserinibacter</taxon>
    </lineage>
</organism>
<feature type="signal peptide" evidence="2">
    <location>
        <begin position="1"/>
        <end position="34"/>
    </location>
</feature>
<feature type="region of interest" description="Disordered" evidence="1">
    <location>
        <begin position="50"/>
        <end position="78"/>
    </location>
</feature>
<gene>
    <name evidence="3" type="ORF">GCM10025869_24330</name>
</gene>
<feature type="region of interest" description="Disordered" evidence="1">
    <location>
        <begin position="122"/>
        <end position="147"/>
    </location>
</feature>
<keyword evidence="4" id="KW-1185">Reference proteome</keyword>
<reference evidence="4" key="1">
    <citation type="journal article" date="2019" name="Int. J. Syst. Evol. Microbiol.">
        <title>The Global Catalogue of Microorganisms (GCM) 10K type strain sequencing project: providing services to taxonomists for standard genome sequencing and annotation.</title>
        <authorList>
            <consortium name="The Broad Institute Genomics Platform"/>
            <consortium name="The Broad Institute Genome Sequencing Center for Infectious Disease"/>
            <person name="Wu L."/>
            <person name="Ma J."/>
        </authorList>
    </citation>
    <scope>NUCLEOTIDE SEQUENCE [LARGE SCALE GENOMIC DNA]</scope>
    <source>
        <strain evidence="4">NBRC 108755</strain>
    </source>
</reference>
<name>A0ABQ6JV76_9MICO</name>
<accession>A0ABQ6JV76</accession>
<dbReference type="RefSeq" id="WP_284300456.1">
    <property type="nucleotide sequence ID" value="NZ_BSVA01000001.1"/>
</dbReference>
<evidence type="ECO:0000256" key="2">
    <source>
        <dbReference type="SAM" id="SignalP"/>
    </source>
</evidence>
<keyword evidence="2" id="KW-0732">Signal</keyword>
<evidence type="ECO:0000313" key="4">
    <source>
        <dbReference type="Proteomes" id="UP001157069"/>
    </source>
</evidence>
<comment type="caution">
    <text evidence="3">The sequence shown here is derived from an EMBL/GenBank/DDBJ whole genome shotgun (WGS) entry which is preliminary data.</text>
</comment>
<evidence type="ECO:0000313" key="3">
    <source>
        <dbReference type="EMBL" id="GMA91904.1"/>
    </source>
</evidence>
<evidence type="ECO:0000256" key="1">
    <source>
        <dbReference type="SAM" id="MobiDB-lite"/>
    </source>
</evidence>
<protein>
    <submittedName>
        <fullName evidence="3">Uncharacterized protein</fullName>
    </submittedName>
</protein>
<feature type="chain" id="PRO_5046850788" evidence="2">
    <location>
        <begin position="35"/>
        <end position="147"/>
    </location>
</feature>
<dbReference type="Proteomes" id="UP001157069">
    <property type="component" value="Unassembled WGS sequence"/>
</dbReference>
<feature type="compositionally biased region" description="Polar residues" evidence="1">
    <location>
        <begin position="50"/>
        <end position="59"/>
    </location>
</feature>
<feature type="compositionally biased region" description="Polar residues" evidence="1">
    <location>
        <begin position="134"/>
        <end position="147"/>
    </location>
</feature>
<dbReference type="EMBL" id="BSVA01000001">
    <property type="protein sequence ID" value="GMA91904.1"/>
    <property type="molecule type" value="Genomic_DNA"/>
</dbReference>